<proteinExistence type="predicted"/>
<protein>
    <recommendedName>
        <fullName evidence="2">DUF7029 domain-containing protein</fullName>
    </recommendedName>
</protein>
<feature type="chain" id="PRO_5043474495" description="DUF7029 domain-containing protein" evidence="1">
    <location>
        <begin position="22"/>
        <end position="934"/>
    </location>
</feature>
<dbReference type="EMBL" id="JAVHJO010000018">
    <property type="protein sequence ID" value="KAK6524208.1"/>
    <property type="molecule type" value="Genomic_DNA"/>
</dbReference>
<dbReference type="Pfam" id="PF22974">
    <property type="entry name" value="DUF7029"/>
    <property type="match status" value="1"/>
</dbReference>
<evidence type="ECO:0000259" key="2">
    <source>
        <dbReference type="Pfam" id="PF22974"/>
    </source>
</evidence>
<reference evidence="3 4" key="1">
    <citation type="submission" date="2019-10" db="EMBL/GenBank/DDBJ databases">
        <authorList>
            <person name="Palmer J.M."/>
        </authorList>
    </citation>
    <scope>NUCLEOTIDE SEQUENCE [LARGE SCALE GENOMIC DNA]</scope>
    <source>
        <strain evidence="3 4">TWF694</strain>
    </source>
</reference>
<dbReference type="AlphaFoldDB" id="A0AAV9WY86"/>
<feature type="signal peptide" evidence="1">
    <location>
        <begin position="1"/>
        <end position="21"/>
    </location>
</feature>
<comment type="caution">
    <text evidence="3">The sequence shown here is derived from an EMBL/GenBank/DDBJ whole genome shotgun (WGS) entry which is preliminary data.</text>
</comment>
<dbReference type="Proteomes" id="UP001365542">
    <property type="component" value="Unassembled WGS sequence"/>
</dbReference>
<dbReference type="InterPro" id="IPR054293">
    <property type="entry name" value="DUF7029"/>
</dbReference>
<evidence type="ECO:0000256" key="1">
    <source>
        <dbReference type="SAM" id="SignalP"/>
    </source>
</evidence>
<sequence length="934" mass="104470">MVLSRLLPFIYLGLFGLQAQAEEWYIPANNTIETLALVPVREDHLNPHLHRRDDDLSRLVPQHRIQMHFGKALSHEHLRIADVTANNTHHPLVLLEKFDDLTDSIMCTEDDKIALKFKTKQGMTAAIAAWDWVNSNQTDHFFLITHHHHKGCGPDEDRIPHRVIDVNSNDSNLTVVLTKQPASWEESLKTFDIKIHTINHPWRHLLDTRTIQTRELVAPDLSKEFNSLTDKGCKSLQLGSWCNTLMWIYAGPTVSVINGMVGTETDLLNTGLEAVKDGYHLLKDANDLFFGDGLHKHKEFHWGDPNKPDEKKELTKLYKGKVDIEGKITCTGCYVQGDVDFNMGVFWNGEAPRLEVNFVTNVKGKASLDIDAKVTKEVDFNPAAEVANAFLKTTKIGKLFKVLPEVTNGLGVILKGEATTGVNFPSIEVNLSKFNFEMSLEAGKKPQFAMKNWREDSIKVAEPKFKGINVDLQVNPYFRLGYGIGAEFLSGKAKLGFFAGLEPRIENSFKMTGCGPEGVRNGTKHSEYDIINSAKDALIKAGKQNLILQPMALIQSEFLKAVNTDLITITSDVKLNVRVRPVVEIEPLGGSANGDIEIFFKKHLGELFDGCTLGSMPLLKVNLVDRCRKNAPLLEGNLFNTSKPVNERLDFKWTEWEKLKECAGKNGTLGAYFLPEDQPFWWPPSGGRTPQDVSVAESNGEVVYTVDKGPNMRLDEMLKKLQGKYIRLVPTPTTRLIDRFGSHPRPFEVCGQDSWAAGNSQPQEFQLQCDRLKGLHRVDVIQPDGPIKPDGSSLQLQVDFGPSVRISEVIKKYRGQTIYVSSTKGNSEPFKLCEGSMPPEIQGAFGIACGRANNIREVALVVIDGKLKFMIDAGHAMEMDKMVKELKGQTIYLLLMTGNKTEPFKLCQGDMPADAGFLRDSCKAINRGRTRQIR</sequence>
<name>A0AAV9WY86_9PEZI</name>
<evidence type="ECO:0000313" key="3">
    <source>
        <dbReference type="EMBL" id="KAK6524208.1"/>
    </source>
</evidence>
<keyword evidence="1" id="KW-0732">Signal</keyword>
<accession>A0AAV9WY86</accession>
<gene>
    <name evidence="3" type="ORF">TWF694_005865</name>
</gene>
<feature type="domain" description="DUF7029" evidence="2">
    <location>
        <begin position="88"/>
        <end position="192"/>
    </location>
</feature>
<keyword evidence="4" id="KW-1185">Reference proteome</keyword>
<organism evidence="3 4">
    <name type="scientific">Orbilia ellipsospora</name>
    <dbReference type="NCBI Taxonomy" id="2528407"/>
    <lineage>
        <taxon>Eukaryota</taxon>
        <taxon>Fungi</taxon>
        <taxon>Dikarya</taxon>
        <taxon>Ascomycota</taxon>
        <taxon>Pezizomycotina</taxon>
        <taxon>Orbiliomycetes</taxon>
        <taxon>Orbiliales</taxon>
        <taxon>Orbiliaceae</taxon>
        <taxon>Orbilia</taxon>
    </lineage>
</organism>
<evidence type="ECO:0000313" key="4">
    <source>
        <dbReference type="Proteomes" id="UP001365542"/>
    </source>
</evidence>